<evidence type="ECO:0000256" key="4">
    <source>
        <dbReference type="ARBA" id="ARBA00023136"/>
    </source>
</evidence>
<reference evidence="7 8" key="2">
    <citation type="submission" date="2020-05" db="EMBL/GenBank/DDBJ databases">
        <title>Draft genome sequence of Desulfovibrio sp. strainFSS-1.</title>
        <authorList>
            <person name="Shimoshige H."/>
            <person name="Kobayashi H."/>
            <person name="Maekawa T."/>
        </authorList>
    </citation>
    <scope>NUCLEOTIDE SEQUENCE [LARGE SCALE GENOMIC DNA]</scope>
    <source>
        <strain evidence="7 8">SIID29052-01</strain>
    </source>
</reference>
<dbReference type="Pfam" id="PF01957">
    <property type="entry name" value="NfeD"/>
    <property type="match status" value="1"/>
</dbReference>
<evidence type="ECO:0000259" key="6">
    <source>
        <dbReference type="Pfam" id="PF01957"/>
    </source>
</evidence>
<name>A0A6V8LXX5_9BACT</name>
<evidence type="ECO:0000256" key="1">
    <source>
        <dbReference type="ARBA" id="ARBA00004141"/>
    </source>
</evidence>
<evidence type="ECO:0000256" key="5">
    <source>
        <dbReference type="SAM" id="Phobius"/>
    </source>
</evidence>
<dbReference type="GO" id="GO:0005886">
    <property type="term" value="C:plasma membrane"/>
    <property type="evidence" value="ECO:0007669"/>
    <property type="project" value="TreeGrafter"/>
</dbReference>
<dbReference type="InterPro" id="IPR052165">
    <property type="entry name" value="Membrane_assoc_protease"/>
</dbReference>
<comment type="subcellular location">
    <subcellularLocation>
        <location evidence="1">Membrane</location>
        <topology evidence="1">Multi-pass membrane protein</topology>
    </subcellularLocation>
</comment>
<feature type="transmembrane region" description="Helical" evidence="5">
    <location>
        <begin position="51"/>
        <end position="68"/>
    </location>
</feature>
<dbReference type="PANTHER" id="PTHR33507">
    <property type="entry name" value="INNER MEMBRANE PROTEIN YBBJ"/>
    <property type="match status" value="1"/>
</dbReference>
<comment type="caution">
    <text evidence="7">The sequence shown here is derived from an EMBL/GenBank/DDBJ whole genome shotgun (WGS) entry which is preliminary data.</text>
</comment>
<keyword evidence="8" id="KW-1185">Reference proteome</keyword>
<evidence type="ECO:0000256" key="2">
    <source>
        <dbReference type="ARBA" id="ARBA00022692"/>
    </source>
</evidence>
<sequence length="151" mass="15622">MTWNAPVIWTLAGLALIVLEAFLPGLVVLFFGLGALAAALAAWLFDPSLSVQFLVFTGASLASLALLRRRFAQAFQGRVGAGDARVEAIDSLVGEDGVVSEAVPAGGLGRVKVRGSFYAARSAQALAAGAPVRVTDDPRGDRSILTVEGKV</sequence>
<keyword evidence="3 5" id="KW-1133">Transmembrane helix</keyword>
<dbReference type="InterPro" id="IPR002810">
    <property type="entry name" value="NfeD-like_C"/>
</dbReference>
<dbReference type="EMBL" id="BLTE01000011">
    <property type="protein sequence ID" value="GFK94666.1"/>
    <property type="molecule type" value="Genomic_DNA"/>
</dbReference>
<dbReference type="InterPro" id="IPR012340">
    <property type="entry name" value="NA-bd_OB-fold"/>
</dbReference>
<dbReference type="RefSeq" id="WP_173084954.1">
    <property type="nucleotide sequence ID" value="NZ_BLTE01000011.1"/>
</dbReference>
<dbReference type="Gene3D" id="2.40.50.140">
    <property type="entry name" value="Nucleic acid-binding proteins"/>
    <property type="match status" value="1"/>
</dbReference>
<feature type="domain" description="NfeD-like C-terminal" evidence="6">
    <location>
        <begin position="90"/>
        <end position="135"/>
    </location>
</feature>
<keyword evidence="4 5" id="KW-0472">Membrane</keyword>
<organism evidence="7 8">
    <name type="scientific">Fundidesulfovibrio magnetotacticus</name>
    <dbReference type="NCBI Taxonomy" id="2730080"/>
    <lineage>
        <taxon>Bacteria</taxon>
        <taxon>Pseudomonadati</taxon>
        <taxon>Thermodesulfobacteriota</taxon>
        <taxon>Desulfovibrionia</taxon>
        <taxon>Desulfovibrionales</taxon>
        <taxon>Desulfovibrionaceae</taxon>
        <taxon>Fundidesulfovibrio</taxon>
    </lineage>
</organism>
<proteinExistence type="predicted"/>
<keyword evidence="2 5" id="KW-0812">Transmembrane</keyword>
<evidence type="ECO:0000313" key="7">
    <source>
        <dbReference type="EMBL" id="GFK94666.1"/>
    </source>
</evidence>
<protein>
    <recommendedName>
        <fullName evidence="6">NfeD-like C-terminal domain-containing protein</fullName>
    </recommendedName>
</protein>
<dbReference type="PANTHER" id="PTHR33507:SF3">
    <property type="entry name" value="INNER MEMBRANE PROTEIN YBBJ"/>
    <property type="match status" value="1"/>
</dbReference>
<feature type="transmembrane region" description="Helical" evidence="5">
    <location>
        <begin position="6"/>
        <end position="23"/>
    </location>
</feature>
<evidence type="ECO:0000256" key="3">
    <source>
        <dbReference type="ARBA" id="ARBA00022989"/>
    </source>
</evidence>
<evidence type="ECO:0000313" key="8">
    <source>
        <dbReference type="Proteomes" id="UP000494245"/>
    </source>
</evidence>
<gene>
    <name evidence="7" type="ORF">NNJEOMEG_02513</name>
</gene>
<dbReference type="AlphaFoldDB" id="A0A6V8LXX5"/>
<reference evidence="7 8" key="1">
    <citation type="submission" date="2020-04" db="EMBL/GenBank/DDBJ databases">
        <authorList>
            <consortium name="Desulfovibrio sp. FSS-1 genome sequencing consortium"/>
            <person name="Shimoshige H."/>
            <person name="Kobayashi H."/>
            <person name="Maekawa T."/>
        </authorList>
    </citation>
    <scope>NUCLEOTIDE SEQUENCE [LARGE SCALE GENOMIC DNA]</scope>
    <source>
        <strain evidence="7 8">SIID29052-01</strain>
    </source>
</reference>
<accession>A0A6V8LXX5</accession>
<dbReference type="Proteomes" id="UP000494245">
    <property type="component" value="Unassembled WGS sequence"/>
</dbReference>